<dbReference type="OrthoDB" id="3637047at2759"/>
<sequence length="141" mass="14399">MHFSSTLAALSTVLLANAAPQLPTGWEAPTCTDGGQLHCCSATFAGDLAPVTLLSDLACYDLTPADTNCIITNAPIDPLVGCKGVWSCCQVNTLAPLLGIFCSDPPGECVGDEAPPRCLDVLNDRFGHCPANGGGLLGGIL</sequence>
<dbReference type="RefSeq" id="XP_023631891.1">
    <property type="nucleotide sequence ID" value="XM_023776123.1"/>
</dbReference>
<evidence type="ECO:0000256" key="1">
    <source>
        <dbReference type="SAM" id="SignalP"/>
    </source>
</evidence>
<name>A0A2D3VRU4_9PEZI</name>
<protein>
    <recommendedName>
        <fullName evidence="4">Hydrophobin</fullName>
    </recommendedName>
</protein>
<evidence type="ECO:0000313" key="3">
    <source>
        <dbReference type="Proteomes" id="UP000225277"/>
    </source>
</evidence>
<dbReference type="AlphaFoldDB" id="A0A2D3VRU4"/>
<feature type="chain" id="PRO_5013709724" description="Hydrophobin" evidence="1">
    <location>
        <begin position="19"/>
        <end position="141"/>
    </location>
</feature>
<accession>A0A2D3VRU4</accession>
<proteinExistence type="predicted"/>
<reference evidence="2 3" key="1">
    <citation type="submission" date="2016-03" db="EMBL/GenBank/DDBJ databases">
        <authorList>
            <person name="Ploux O."/>
        </authorList>
    </citation>
    <scope>NUCLEOTIDE SEQUENCE [LARGE SCALE GENOMIC DNA]</scope>
    <source>
        <strain evidence="2 3">URUG2</strain>
    </source>
</reference>
<dbReference type="Proteomes" id="UP000225277">
    <property type="component" value="Unassembled WGS sequence"/>
</dbReference>
<keyword evidence="3" id="KW-1185">Reference proteome</keyword>
<keyword evidence="1" id="KW-0732">Signal</keyword>
<evidence type="ECO:0000313" key="2">
    <source>
        <dbReference type="EMBL" id="CZT25168.1"/>
    </source>
</evidence>
<dbReference type="GeneID" id="35605932"/>
<feature type="signal peptide" evidence="1">
    <location>
        <begin position="1"/>
        <end position="18"/>
    </location>
</feature>
<organism evidence="2 3">
    <name type="scientific">Ramularia collo-cygni</name>
    <dbReference type="NCBI Taxonomy" id="112498"/>
    <lineage>
        <taxon>Eukaryota</taxon>
        <taxon>Fungi</taxon>
        <taxon>Dikarya</taxon>
        <taxon>Ascomycota</taxon>
        <taxon>Pezizomycotina</taxon>
        <taxon>Dothideomycetes</taxon>
        <taxon>Dothideomycetidae</taxon>
        <taxon>Mycosphaerellales</taxon>
        <taxon>Mycosphaerellaceae</taxon>
        <taxon>Ramularia</taxon>
    </lineage>
</organism>
<evidence type="ECO:0008006" key="4">
    <source>
        <dbReference type="Google" id="ProtNLM"/>
    </source>
</evidence>
<gene>
    <name evidence="2" type="ORF">RCC_10897</name>
</gene>
<dbReference type="EMBL" id="FJUY01000025">
    <property type="protein sequence ID" value="CZT25168.1"/>
    <property type="molecule type" value="Genomic_DNA"/>
</dbReference>